<feature type="compositionally biased region" description="Polar residues" evidence="5">
    <location>
        <begin position="645"/>
        <end position="660"/>
    </location>
</feature>
<dbReference type="InterPro" id="IPR019786">
    <property type="entry name" value="Zinc_finger_PHD-type_CS"/>
</dbReference>
<evidence type="ECO:0000313" key="8">
    <source>
        <dbReference type="EMBL" id="KAG0568060.1"/>
    </source>
</evidence>
<dbReference type="SUPFAM" id="SSF57903">
    <property type="entry name" value="FYVE/PHD zinc finger"/>
    <property type="match status" value="2"/>
</dbReference>
<dbReference type="InterPro" id="IPR019787">
    <property type="entry name" value="Znf_PHD-finger"/>
</dbReference>
<evidence type="ECO:0000259" key="7">
    <source>
        <dbReference type="PROSITE" id="PS51805"/>
    </source>
</evidence>
<name>A0A8T0H9W3_CERPU</name>
<feature type="compositionally biased region" description="Basic and acidic residues" evidence="5">
    <location>
        <begin position="426"/>
        <end position="437"/>
    </location>
</feature>
<dbReference type="GO" id="GO:0006357">
    <property type="term" value="P:regulation of transcription by RNA polymerase II"/>
    <property type="evidence" value="ECO:0007669"/>
    <property type="project" value="TreeGrafter"/>
</dbReference>
<keyword evidence="9" id="KW-1185">Reference proteome</keyword>
<dbReference type="PROSITE" id="PS50016">
    <property type="entry name" value="ZF_PHD_2"/>
    <property type="match status" value="2"/>
</dbReference>
<dbReference type="GO" id="GO:0008270">
    <property type="term" value="F:zinc ion binding"/>
    <property type="evidence" value="ECO:0007669"/>
    <property type="project" value="UniProtKB-KW"/>
</dbReference>
<dbReference type="Gene3D" id="3.30.40.10">
    <property type="entry name" value="Zinc/RING finger domain, C3HC4 (zinc finger)"/>
    <property type="match status" value="4"/>
</dbReference>
<evidence type="ECO:0000313" key="9">
    <source>
        <dbReference type="Proteomes" id="UP000822688"/>
    </source>
</evidence>
<feature type="domain" description="PHD-type" evidence="6">
    <location>
        <begin position="1122"/>
        <end position="1172"/>
    </location>
</feature>
<feature type="region of interest" description="Disordered" evidence="5">
    <location>
        <begin position="871"/>
        <end position="906"/>
    </location>
</feature>
<proteinExistence type="predicted"/>
<accession>A0A8T0H9W3</accession>
<dbReference type="PROSITE" id="PS01359">
    <property type="entry name" value="ZF_PHD_1"/>
    <property type="match status" value="2"/>
</dbReference>
<evidence type="ECO:0000256" key="2">
    <source>
        <dbReference type="ARBA" id="ARBA00022771"/>
    </source>
</evidence>
<feature type="domain" description="PHD-type" evidence="7">
    <location>
        <begin position="1191"/>
        <end position="1303"/>
    </location>
</feature>
<dbReference type="Proteomes" id="UP000822688">
    <property type="component" value="Chromosome 7"/>
</dbReference>
<dbReference type="CDD" id="cd15492">
    <property type="entry name" value="PHD_BRPF_JADE_like"/>
    <property type="match status" value="2"/>
</dbReference>
<dbReference type="PROSITE" id="PS51805">
    <property type="entry name" value="EPHD"/>
    <property type="match status" value="2"/>
</dbReference>
<dbReference type="InterPro" id="IPR001965">
    <property type="entry name" value="Znf_PHD"/>
</dbReference>
<dbReference type="Pfam" id="PF13832">
    <property type="entry name" value="zf-HC5HC2H_2"/>
    <property type="match status" value="2"/>
</dbReference>
<feature type="compositionally biased region" description="Polar residues" evidence="5">
    <location>
        <begin position="1046"/>
        <end position="1062"/>
    </location>
</feature>
<feature type="region of interest" description="Disordered" evidence="5">
    <location>
        <begin position="1043"/>
        <end position="1095"/>
    </location>
</feature>
<protein>
    <submittedName>
        <fullName evidence="8">Uncharacterized protein</fullName>
    </submittedName>
</protein>
<feature type="domain" description="PHD-type" evidence="7">
    <location>
        <begin position="281"/>
        <end position="406"/>
    </location>
</feature>
<feature type="compositionally biased region" description="Basic and acidic residues" evidence="5">
    <location>
        <begin position="88"/>
        <end position="102"/>
    </location>
</feature>
<evidence type="ECO:0000256" key="3">
    <source>
        <dbReference type="ARBA" id="ARBA00022833"/>
    </source>
</evidence>
<organism evidence="8 9">
    <name type="scientific">Ceratodon purpureus</name>
    <name type="common">Fire moss</name>
    <name type="synonym">Dicranum purpureum</name>
    <dbReference type="NCBI Taxonomy" id="3225"/>
    <lineage>
        <taxon>Eukaryota</taxon>
        <taxon>Viridiplantae</taxon>
        <taxon>Streptophyta</taxon>
        <taxon>Embryophyta</taxon>
        <taxon>Bryophyta</taxon>
        <taxon>Bryophytina</taxon>
        <taxon>Bryopsida</taxon>
        <taxon>Dicranidae</taxon>
        <taxon>Pseudoditrichales</taxon>
        <taxon>Ditrichaceae</taxon>
        <taxon>Ceratodon</taxon>
    </lineage>
</organism>
<keyword evidence="1" id="KW-0479">Metal-binding</keyword>
<feature type="region of interest" description="Disordered" evidence="5">
    <location>
        <begin position="73"/>
        <end position="102"/>
    </location>
</feature>
<sequence>MMGRGPDGGSHQLGGFPSVYGGKLRPQWLGLEIYSQVLKVLSVRNTSRDDLEHAVGGTLPLLNAPLSLKVSASLDSKRKSRAKKTQPRIRENGPESKKRQYAEDSAACDSAPGHFWTQMEDYFREVTTSDIQLLLPTTDAFLTEDSTVSDPCLSIPPLGRHYTEKWAEEDALEAEAAVQQVSTTRVKRKSVGENSANKKSKKLSGDVITTIISPPPENEDEEELCHVCNGGDSDDSNAILFCDVCNVAVHQDCYGVRSVPEGQWLCSWCSWKATQAAESLARDCVLCPVVGGALKPVGEVDSNESVVKMGLKFAHLFCSQWVPETYIGNMEAMEPIRNVEGVRDERWRLLCSVCKEKRGACIQCSHGMCATAFHPLCARDAKHFMEVSSRQDSEDVELRAYCSKHSTARLAKVTLAGDIDVNGSDAHVKSPGDDELAKMSNGAGMPADSSISEGKSAAAEKQSEEPVSTSAAALQDADGMDASHEKKPLSDAEIERSQLPVLTATEMDTVLDSGVIVGEVMGNARGTLDSSVVEDQMNDQRQGMDQGILTGASLSLHSAEVPQSSDSEFTLSKADISASTMEVPRKSAVSSKLSISALRIARQDSDPISKVSRGQAGGTVGTGEASTLWDTKSSEERRQRGLSGEGSTSHSLATSPSDSPAKTPPVFSSPLHHKLTGPLQVETEGAETETGVHLSESTYVSVPCIREDMWTSGLDSADTEQKANAGNAEKVCRKSVRQSAVRTETGKLSIANMEVRNISVPENGAHFLFPEKAEELEHCQNQAVLESNDTGTLKDTNGNVSEINDEFHHRASTFQAITCSDTSEEVSQTEAINAHLHQVESPTKIDNHAPKSYTHPHILKRLEAFEQMSNLERSSKTCTTDESDVHVETESPLSALSHPPEVASEDDEESIKKQWEQLEAAERDGVLKLSPEDEIEGEILVLQDALLSCAKVNHGRCERLISNLIQQVAEERALSHRREHELAFVQIFLSQAREVKKLGRKEKRDKEAQAVLAAATAAAAASPRVGYIKRDVSTNFDTDMHLSMPSLDTTTGHSPGLFSSSSRHSKPPVPKPNKLLTIPVGTPSLSGRPGTHARSNMLKSSVIPKSGGLRTGSPLAYAQGDTSVCEICNSGETTRVNRIMACDSCRVSVHQECYGIGRLQSVVWLCQPCTELQRQSHNPKSPEFDVRTKFWAQCALCYHRGGAFKRSTDSRWVHVFCAQWIPGTVVGEDQAALIQGLENVTPDRFSLLCSICQKHEGACLTCNFEHCSGAFHPTCAREAGLYMSVRVDRAGQFQYRAFCGTHSVLQRAKDEQAEERERTSNGELIALREIRVEFERVRLICERICRRERLKRDFLQASKDLSVARLMFAGQAGIGDVEQPVAAEPFASRRESSLSNVHFANSNLTEDQITDYKYRVEAKELLKRQRKLRKVGKQHGGSRLLREKLMTPIEASMQNMRLPKGYAYVPVDVFVKGTIAPTQSDLLQKQRVLPTSVPSESPDAGSMSVEEPH</sequence>
<keyword evidence="2 4" id="KW-0863">Zinc-finger</keyword>
<feature type="domain" description="PHD-type" evidence="6">
    <location>
        <begin position="222"/>
        <end position="272"/>
    </location>
</feature>
<dbReference type="InterPro" id="IPR050701">
    <property type="entry name" value="Histone_Mod_Regulator"/>
</dbReference>
<comment type="caution">
    <text evidence="8">The sequence shown here is derived from an EMBL/GenBank/DDBJ whole genome shotgun (WGS) entry which is preliminary data.</text>
</comment>
<feature type="region of interest" description="Disordered" evidence="5">
    <location>
        <begin position="1486"/>
        <end position="1509"/>
    </location>
</feature>
<dbReference type="PANTHER" id="PTHR13793">
    <property type="entry name" value="PHD FINGER PROTEINS"/>
    <property type="match status" value="1"/>
</dbReference>
<dbReference type="InterPro" id="IPR034732">
    <property type="entry name" value="EPHD"/>
</dbReference>
<dbReference type="PANTHER" id="PTHR13793:SF107">
    <property type="entry name" value="BROMODOMAIN-CONTAINING PROTEIN HOMOLOG"/>
    <property type="match status" value="1"/>
</dbReference>
<feature type="compositionally biased region" description="Basic residues" evidence="5">
    <location>
        <begin position="78"/>
        <end position="87"/>
    </location>
</feature>
<dbReference type="CDD" id="cd15571">
    <property type="entry name" value="ePHD"/>
    <property type="match status" value="1"/>
</dbReference>
<evidence type="ECO:0000256" key="5">
    <source>
        <dbReference type="SAM" id="MobiDB-lite"/>
    </source>
</evidence>
<dbReference type="Pfam" id="PF13831">
    <property type="entry name" value="PHD_2"/>
    <property type="match status" value="2"/>
</dbReference>
<feature type="region of interest" description="Disordered" evidence="5">
    <location>
        <begin position="606"/>
        <end position="673"/>
    </location>
</feature>
<keyword evidence="3" id="KW-0862">Zinc</keyword>
<feature type="compositionally biased region" description="Polar residues" evidence="5">
    <location>
        <begin position="871"/>
        <end position="880"/>
    </location>
</feature>
<gene>
    <name evidence="8" type="ORF">KC19_7G183500</name>
</gene>
<dbReference type="InterPro" id="IPR013083">
    <property type="entry name" value="Znf_RING/FYVE/PHD"/>
</dbReference>
<dbReference type="SMART" id="SM00249">
    <property type="entry name" value="PHD"/>
    <property type="match status" value="4"/>
</dbReference>
<evidence type="ECO:0000256" key="1">
    <source>
        <dbReference type="ARBA" id="ARBA00022723"/>
    </source>
</evidence>
<evidence type="ECO:0000259" key="6">
    <source>
        <dbReference type="PROSITE" id="PS50016"/>
    </source>
</evidence>
<reference evidence="8" key="1">
    <citation type="submission" date="2020-06" db="EMBL/GenBank/DDBJ databases">
        <title>WGS assembly of Ceratodon purpureus strain R40.</title>
        <authorList>
            <person name="Carey S.B."/>
            <person name="Jenkins J."/>
            <person name="Shu S."/>
            <person name="Lovell J.T."/>
            <person name="Sreedasyam A."/>
            <person name="Maumus F."/>
            <person name="Tiley G.P."/>
            <person name="Fernandez-Pozo N."/>
            <person name="Barry K."/>
            <person name="Chen C."/>
            <person name="Wang M."/>
            <person name="Lipzen A."/>
            <person name="Daum C."/>
            <person name="Saski C.A."/>
            <person name="Payton A.C."/>
            <person name="Mcbreen J.C."/>
            <person name="Conrad R.E."/>
            <person name="Kollar L.M."/>
            <person name="Olsson S."/>
            <person name="Huttunen S."/>
            <person name="Landis J.B."/>
            <person name="Wickett N.J."/>
            <person name="Johnson M.G."/>
            <person name="Rensing S.A."/>
            <person name="Grimwood J."/>
            <person name="Schmutz J."/>
            <person name="Mcdaniel S.F."/>
        </authorList>
    </citation>
    <scope>NUCLEOTIDE SEQUENCE</scope>
    <source>
        <strain evidence="8">R40</strain>
    </source>
</reference>
<dbReference type="EMBL" id="CM026428">
    <property type="protein sequence ID" value="KAG0568060.1"/>
    <property type="molecule type" value="Genomic_DNA"/>
</dbReference>
<dbReference type="InterPro" id="IPR011011">
    <property type="entry name" value="Znf_FYVE_PHD"/>
</dbReference>
<feature type="region of interest" description="Disordered" evidence="5">
    <location>
        <begin position="421"/>
        <end position="494"/>
    </location>
</feature>
<feature type="compositionally biased region" description="Basic and acidic residues" evidence="5">
    <location>
        <begin position="481"/>
        <end position="494"/>
    </location>
</feature>
<evidence type="ECO:0000256" key="4">
    <source>
        <dbReference type="PROSITE-ProRule" id="PRU00146"/>
    </source>
</evidence>